<dbReference type="EMBL" id="CAJNOK010001366">
    <property type="protein sequence ID" value="CAF0808110.1"/>
    <property type="molecule type" value="Genomic_DNA"/>
</dbReference>
<proteinExistence type="predicted"/>
<organism evidence="3 6">
    <name type="scientific">Didymodactylos carnosus</name>
    <dbReference type="NCBI Taxonomy" id="1234261"/>
    <lineage>
        <taxon>Eukaryota</taxon>
        <taxon>Metazoa</taxon>
        <taxon>Spiralia</taxon>
        <taxon>Gnathifera</taxon>
        <taxon>Rotifera</taxon>
        <taxon>Eurotatoria</taxon>
        <taxon>Bdelloidea</taxon>
        <taxon>Philodinida</taxon>
        <taxon>Philodinidae</taxon>
        <taxon>Didymodactylos</taxon>
    </lineage>
</organism>
<evidence type="ECO:0000256" key="1">
    <source>
        <dbReference type="SAM" id="Coils"/>
    </source>
</evidence>
<comment type="caution">
    <text evidence="3">The sequence shown here is derived from an EMBL/GenBank/DDBJ whole genome shotgun (WGS) entry which is preliminary data.</text>
</comment>
<gene>
    <name evidence="3" type="ORF">GPM918_LOCUS16412</name>
    <name evidence="2" type="ORF">OVA965_LOCUS5005</name>
    <name evidence="5" type="ORF">SRO942_LOCUS16412</name>
    <name evidence="4" type="ORF">TMI583_LOCUS5003</name>
</gene>
<dbReference type="AlphaFoldDB" id="A0A814KJY9"/>
<keyword evidence="6" id="KW-1185">Reference proteome</keyword>
<dbReference type="Proteomes" id="UP000663829">
    <property type="component" value="Unassembled WGS sequence"/>
</dbReference>
<protein>
    <submittedName>
        <fullName evidence="3">Uncharacterized protein</fullName>
    </submittedName>
</protein>
<dbReference type="EMBL" id="CAJOBC010004308">
    <property type="protein sequence ID" value="CAF3822849.1"/>
    <property type="molecule type" value="Genomic_DNA"/>
</dbReference>
<sequence>MNQSRKALFQSPHVISSDNNANALMLSNKIELENATQIFRVETEKEMALERLQKIRENIQSLSSDAWLYEDPDKLIGFQRVPNY</sequence>
<dbReference type="Proteomes" id="UP000681722">
    <property type="component" value="Unassembled WGS sequence"/>
</dbReference>
<reference evidence="3" key="1">
    <citation type="submission" date="2021-02" db="EMBL/GenBank/DDBJ databases">
        <authorList>
            <person name="Nowell W R."/>
        </authorList>
    </citation>
    <scope>NUCLEOTIDE SEQUENCE</scope>
</reference>
<dbReference type="OrthoDB" id="10011191at2759"/>
<dbReference type="EMBL" id="CAJOBA010001366">
    <property type="protein sequence ID" value="CAF3591864.1"/>
    <property type="molecule type" value="Genomic_DNA"/>
</dbReference>
<evidence type="ECO:0000313" key="6">
    <source>
        <dbReference type="Proteomes" id="UP000663829"/>
    </source>
</evidence>
<keyword evidence="1" id="KW-0175">Coiled coil</keyword>
<feature type="coiled-coil region" evidence="1">
    <location>
        <begin position="38"/>
        <end position="65"/>
    </location>
</feature>
<dbReference type="EMBL" id="CAJNOQ010004308">
    <property type="protein sequence ID" value="CAF1053591.1"/>
    <property type="molecule type" value="Genomic_DNA"/>
</dbReference>
<evidence type="ECO:0000313" key="3">
    <source>
        <dbReference type="EMBL" id="CAF1053591.1"/>
    </source>
</evidence>
<dbReference type="Proteomes" id="UP000677228">
    <property type="component" value="Unassembled WGS sequence"/>
</dbReference>
<dbReference type="Proteomes" id="UP000682733">
    <property type="component" value="Unassembled WGS sequence"/>
</dbReference>
<accession>A0A814KJY9</accession>
<evidence type="ECO:0000313" key="5">
    <source>
        <dbReference type="EMBL" id="CAF3822849.1"/>
    </source>
</evidence>
<evidence type="ECO:0000313" key="2">
    <source>
        <dbReference type="EMBL" id="CAF0808110.1"/>
    </source>
</evidence>
<evidence type="ECO:0000313" key="4">
    <source>
        <dbReference type="EMBL" id="CAF3591864.1"/>
    </source>
</evidence>
<name>A0A814KJY9_9BILA</name>